<evidence type="ECO:0000259" key="1">
    <source>
        <dbReference type="Pfam" id="PF13392"/>
    </source>
</evidence>
<keyword evidence="2" id="KW-0540">Nuclease</keyword>
<dbReference type="InterPro" id="IPR044925">
    <property type="entry name" value="His-Me_finger_sf"/>
</dbReference>
<organism evidence="2 3">
    <name type="scientific">Actinoplanes oblitus</name>
    <dbReference type="NCBI Taxonomy" id="3040509"/>
    <lineage>
        <taxon>Bacteria</taxon>
        <taxon>Bacillati</taxon>
        <taxon>Actinomycetota</taxon>
        <taxon>Actinomycetes</taxon>
        <taxon>Micromonosporales</taxon>
        <taxon>Micromonosporaceae</taxon>
        <taxon>Actinoplanes</taxon>
    </lineage>
</organism>
<keyword evidence="2" id="KW-0255">Endonuclease</keyword>
<dbReference type="SUPFAM" id="SSF54060">
    <property type="entry name" value="His-Me finger endonucleases"/>
    <property type="match status" value="1"/>
</dbReference>
<dbReference type="EC" id="3.1.-.-" evidence="2"/>
<dbReference type="Pfam" id="PF13392">
    <property type="entry name" value="HNH_3"/>
    <property type="match status" value="1"/>
</dbReference>
<name>A0ABY8WA64_9ACTN</name>
<protein>
    <submittedName>
        <fullName evidence="2">HNH endonuclease signature motif containing protein</fullName>
        <ecNumber evidence="2">3.1.-.-</ecNumber>
    </submittedName>
</protein>
<accession>A0ABY8WA64</accession>
<keyword evidence="2" id="KW-0378">Hydrolase</keyword>
<dbReference type="RefSeq" id="WP_284915465.1">
    <property type="nucleotide sequence ID" value="NZ_CP126980.1"/>
</dbReference>
<keyword evidence="3" id="KW-1185">Reference proteome</keyword>
<gene>
    <name evidence="2" type="ORF">ACTOB_006277</name>
</gene>
<evidence type="ECO:0000313" key="3">
    <source>
        <dbReference type="Proteomes" id="UP001240150"/>
    </source>
</evidence>
<dbReference type="GO" id="GO:0016787">
    <property type="term" value="F:hydrolase activity"/>
    <property type="evidence" value="ECO:0007669"/>
    <property type="project" value="UniProtKB-KW"/>
</dbReference>
<dbReference type="EMBL" id="CP126980">
    <property type="protein sequence ID" value="WIM94262.1"/>
    <property type="molecule type" value="Genomic_DNA"/>
</dbReference>
<dbReference type="GO" id="GO:0004519">
    <property type="term" value="F:endonuclease activity"/>
    <property type="evidence" value="ECO:0007669"/>
    <property type="project" value="UniProtKB-KW"/>
</dbReference>
<evidence type="ECO:0000313" key="2">
    <source>
        <dbReference type="EMBL" id="WIM94262.1"/>
    </source>
</evidence>
<feature type="domain" description="HNH nuclease" evidence="1">
    <location>
        <begin position="49"/>
        <end position="93"/>
    </location>
</feature>
<proteinExistence type="predicted"/>
<reference evidence="2 3" key="1">
    <citation type="submission" date="2023-06" db="EMBL/GenBank/DDBJ databases">
        <authorList>
            <person name="Yushchuk O."/>
            <person name="Binda E."/>
            <person name="Ruckert-Reed C."/>
            <person name="Fedorenko V."/>
            <person name="Kalinowski J."/>
            <person name="Marinelli F."/>
        </authorList>
    </citation>
    <scope>NUCLEOTIDE SEQUENCE [LARGE SCALE GENOMIC DNA]</scope>
    <source>
        <strain evidence="2 3">NRRL 3884</strain>
    </source>
</reference>
<dbReference type="InterPro" id="IPR003615">
    <property type="entry name" value="HNH_nuc"/>
</dbReference>
<dbReference type="Proteomes" id="UP001240150">
    <property type="component" value="Chromosome"/>
</dbReference>
<sequence>MGRGRKVIETPIVERIMAKVVKTPGGCHQWEYTTNHGGYGVISWNRKQYYVHRLIAEHAYGWKIDGLTIDHLCRNRTCVRREHLAVVPNEVNSWRRNNKAFQDMMNAHLAELHALELAAEEDSNGGNK</sequence>
<dbReference type="Gene3D" id="3.90.75.20">
    <property type="match status" value="1"/>
</dbReference>